<evidence type="ECO:0000313" key="2">
    <source>
        <dbReference type="Proteomes" id="UP000177152"/>
    </source>
</evidence>
<evidence type="ECO:0000313" key="1">
    <source>
        <dbReference type="EMBL" id="OGZ94698.1"/>
    </source>
</evidence>
<comment type="caution">
    <text evidence="1">The sequence shown here is derived from an EMBL/GenBank/DDBJ whole genome shotgun (WGS) entry which is preliminary data.</text>
</comment>
<accession>A0A1G2K8G1</accession>
<gene>
    <name evidence="1" type="ORF">A2633_02645</name>
</gene>
<reference evidence="1 2" key="1">
    <citation type="journal article" date="2016" name="Nat. Commun.">
        <title>Thousands of microbial genomes shed light on interconnected biogeochemical processes in an aquifer system.</title>
        <authorList>
            <person name="Anantharaman K."/>
            <person name="Brown C.T."/>
            <person name="Hug L.A."/>
            <person name="Sharon I."/>
            <person name="Castelle C.J."/>
            <person name="Probst A.J."/>
            <person name="Thomas B.C."/>
            <person name="Singh A."/>
            <person name="Wilkins M.J."/>
            <person name="Karaoz U."/>
            <person name="Brodie E.L."/>
            <person name="Williams K.H."/>
            <person name="Hubbard S.S."/>
            <person name="Banfield J.F."/>
        </authorList>
    </citation>
    <scope>NUCLEOTIDE SEQUENCE [LARGE SCALE GENOMIC DNA]</scope>
</reference>
<dbReference type="AlphaFoldDB" id="A0A1G2K8G1"/>
<dbReference type="Proteomes" id="UP000177152">
    <property type="component" value="Unassembled WGS sequence"/>
</dbReference>
<dbReference type="EMBL" id="MHQC01000031">
    <property type="protein sequence ID" value="OGZ94698.1"/>
    <property type="molecule type" value="Genomic_DNA"/>
</dbReference>
<protein>
    <submittedName>
        <fullName evidence="1">Uncharacterized protein</fullName>
    </submittedName>
</protein>
<proteinExistence type="predicted"/>
<name>A0A1G2K8G1_9BACT</name>
<organism evidence="1 2">
    <name type="scientific">Candidatus Sungbacteria bacterium RIFCSPHIGHO2_01_FULL_47_32</name>
    <dbReference type="NCBI Taxonomy" id="1802264"/>
    <lineage>
        <taxon>Bacteria</taxon>
        <taxon>Candidatus Sungiibacteriota</taxon>
    </lineage>
</organism>
<sequence>MPWPFRSDSDYVFYTLECSVKEMYLMEVFKKLGRREYKLRYCGKSADGLAFELETDIGGTLTEAKKFVLPISQRALIGKAVLIEVSHRAYSSGGSRNERGQRIEI</sequence>